<dbReference type="EMBL" id="CADEBD010000314">
    <property type="protein sequence ID" value="CAB3243888.1"/>
    <property type="molecule type" value="Genomic_DNA"/>
</dbReference>
<dbReference type="OrthoDB" id="411145at2759"/>
<name>A0A8S1AE46_ARCPL</name>
<feature type="region of interest" description="Disordered" evidence="1">
    <location>
        <begin position="1"/>
        <end position="20"/>
    </location>
</feature>
<sequence length="96" mass="10571">MRKPRPTTNTNTNTNTSSMGDDVDAILTSGVVWVDWLAPDVWRLRLTIGGLIARRTRWAVRGGRAFCRLMPRLTAAETQSAAVETAVALDARVSRC</sequence>
<proteinExistence type="predicted"/>
<protein>
    <submittedName>
        <fullName evidence="2">Uncharacterized protein</fullName>
    </submittedName>
</protein>
<feature type="compositionally biased region" description="Low complexity" evidence="1">
    <location>
        <begin position="7"/>
        <end position="16"/>
    </location>
</feature>
<evidence type="ECO:0000256" key="1">
    <source>
        <dbReference type="SAM" id="MobiDB-lite"/>
    </source>
</evidence>
<dbReference type="Proteomes" id="UP000494256">
    <property type="component" value="Unassembled WGS sequence"/>
</dbReference>
<reference evidence="2 3" key="1">
    <citation type="submission" date="2020-04" db="EMBL/GenBank/DDBJ databases">
        <authorList>
            <person name="Wallbank WR R."/>
            <person name="Pardo Diaz C."/>
            <person name="Kozak K."/>
            <person name="Martin S."/>
            <person name="Jiggins C."/>
            <person name="Moest M."/>
            <person name="Warren A I."/>
            <person name="Byers J.R.P. K."/>
            <person name="Montejo-Kovacevich G."/>
            <person name="Yen C E."/>
        </authorList>
    </citation>
    <scope>NUCLEOTIDE SEQUENCE [LARGE SCALE GENOMIC DNA]</scope>
</reference>
<gene>
    <name evidence="2" type="ORF">APLA_LOCUS10569</name>
</gene>
<evidence type="ECO:0000313" key="2">
    <source>
        <dbReference type="EMBL" id="CAB3243888.1"/>
    </source>
</evidence>
<comment type="caution">
    <text evidence="2">The sequence shown here is derived from an EMBL/GenBank/DDBJ whole genome shotgun (WGS) entry which is preliminary data.</text>
</comment>
<dbReference type="AlphaFoldDB" id="A0A8S1AE46"/>
<organism evidence="2 3">
    <name type="scientific">Arctia plantaginis</name>
    <name type="common">Wood tiger moth</name>
    <name type="synonym">Phalaena plantaginis</name>
    <dbReference type="NCBI Taxonomy" id="874455"/>
    <lineage>
        <taxon>Eukaryota</taxon>
        <taxon>Metazoa</taxon>
        <taxon>Ecdysozoa</taxon>
        <taxon>Arthropoda</taxon>
        <taxon>Hexapoda</taxon>
        <taxon>Insecta</taxon>
        <taxon>Pterygota</taxon>
        <taxon>Neoptera</taxon>
        <taxon>Endopterygota</taxon>
        <taxon>Lepidoptera</taxon>
        <taxon>Glossata</taxon>
        <taxon>Ditrysia</taxon>
        <taxon>Noctuoidea</taxon>
        <taxon>Erebidae</taxon>
        <taxon>Arctiinae</taxon>
        <taxon>Arctia</taxon>
    </lineage>
</organism>
<evidence type="ECO:0000313" key="3">
    <source>
        <dbReference type="Proteomes" id="UP000494256"/>
    </source>
</evidence>
<accession>A0A8S1AE46</accession>